<keyword evidence="1" id="KW-0812">Transmembrane</keyword>
<accession>A0A545V3D0</accession>
<feature type="transmembrane region" description="Helical" evidence="1">
    <location>
        <begin position="24"/>
        <end position="49"/>
    </location>
</feature>
<dbReference type="AlphaFoldDB" id="A0A545V3D0"/>
<keyword evidence="1" id="KW-0472">Membrane</keyword>
<gene>
    <name evidence="2" type="ORF">IF1G_04800</name>
</gene>
<evidence type="ECO:0000313" key="2">
    <source>
        <dbReference type="EMBL" id="TQV96217.1"/>
    </source>
</evidence>
<organism evidence="2 3">
    <name type="scientific">Cordyceps javanica</name>
    <dbReference type="NCBI Taxonomy" id="43265"/>
    <lineage>
        <taxon>Eukaryota</taxon>
        <taxon>Fungi</taxon>
        <taxon>Dikarya</taxon>
        <taxon>Ascomycota</taxon>
        <taxon>Pezizomycotina</taxon>
        <taxon>Sordariomycetes</taxon>
        <taxon>Hypocreomycetidae</taxon>
        <taxon>Hypocreales</taxon>
        <taxon>Cordycipitaceae</taxon>
        <taxon>Cordyceps</taxon>
    </lineage>
</organism>
<keyword evidence="3" id="KW-1185">Reference proteome</keyword>
<dbReference type="Proteomes" id="UP000315783">
    <property type="component" value="Unassembled WGS sequence"/>
</dbReference>
<comment type="caution">
    <text evidence="2">The sequence shown here is derived from an EMBL/GenBank/DDBJ whole genome shotgun (WGS) entry which is preliminary data.</text>
</comment>
<reference evidence="2 3" key="1">
    <citation type="journal article" date="2019" name="Appl. Microbiol. Biotechnol.">
        <title>Genome sequence of Isaria javanica and comparative genome analysis insights into family S53 peptidase evolution in fungal entomopathogens.</title>
        <authorList>
            <person name="Lin R."/>
            <person name="Zhang X."/>
            <person name="Xin B."/>
            <person name="Zou M."/>
            <person name="Gao Y."/>
            <person name="Qin F."/>
            <person name="Hu Q."/>
            <person name="Xie B."/>
            <person name="Cheng X."/>
        </authorList>
    </citation>
    <scope>NUCLEOTIDE SEQUENCE [LARGE SCALE GENOMIC DNA]</scope>
    <source>
        <strain evidence="2 3">IJ1G</strain>
    </source>
</reference>
<evidence type="ECO:0000313" key="3">
    <source>
        <dbReference type="Proteomes" id="UP000315783"/>
    </source>
</evidence>
<proteinExistence type="predicted"/>
<sequence>MFPGQIAISLSCGKRRAYTDQSTVGVGFATSILLVVSLKSAVLAMYQILVEAQPIFSQGGHPFSFIHPSSPDASPCSIDQQQRAMAETSRHLETVASLFNFYRANRAAQPRVGTYSFPPIPLSTARGRARERRE</sequence>
<name>A0A545V3D0_9HYPO</name>
<dbReference type="EMBL" id="SPUK01000006">
    <property type="protein sequence ID" value="TQV96217.1"/>
    <property type="molecule type" value="Genomic_DNA"/>
</dbReference>
<keyword evidence="1" id="KW-1133">Transmembrane helix</keyword>
<protein>
    <submittedName>
        <fullName evidence="2">Uncharacterized protein</fullName>
    </submittedName>
</protein>
<evidence type="ECO:0000256" key="1">
    <source>
        <dbReference type="SAM" id="Phobius"/>
    </source>
</evidence>